<accession>A0A6V7X9H5</accession>
<keyword evidence="1" id="KW-0812">Transmembrane</keyword>
<comment type="caution">
    <text evidence="2">The sequence shown here is derived from an EMBL/GenBank/DDBJ whole genome shotgun (WGS) entry which is preliminary data.</text>
</comment>
<gene>
    <name evidence="2" type="ORF">MENT_LOCUS49121</name>
</gene>
<evidence type="ECO:0000313" key="3">
    <source>
        <dbReference type="Proteomes" id="UP000580250"/>
    </source>
</evidence>
<dbReference type="OrthoDB" id="6770063at2759"/>
<feature type="transmembrane region" description="Helical" evidence="1">
    <location>
        <begin position="50"/>
        <end position="76"/>
    </location>
</feature>
<organism evidence="2 3">
    <name type="scientific">Meloidogyne enterolobii</name>
    <name type="common">Root-knot nematode worm</name>
    <name type="synonym">Meloidogyne mayaguensis</name>
    <dbReference type="NCBI Taxonomy" id="390850"/>
    <lineage>
        <taxon>Eukaryota</taxon>
        <taxon>Metazoa</taxon>
        <taxon>Ecdysozoa</taxon>
        <taxon>Nematoda</taxon>
        <taxon>Chromadorea</taxon>
        <taxon>Rhabditida</taxon>
        <taxon>Tylenchina</taxon>
        <taxon>Tylenchomorpha</taxon>
        <taxon>Tylenchoidea</taxon>
        <taxon>Meloidogynidae</taxon>
        <taxon>Meloidogyninae</taxon>
        <taxon>Meloidogyne</taxon>
    </lineage>
</organism>
<name>A0A6V7X9H5_MELEN</name>
<reference evidence="2 3" key="1">
    <citation type="submission" date="2020-08" db="EMBL/GenBank/DDBJ databases">
        <authorList>
            <person name="Koutsovoulos G."/>
            <person name="Danchin GJ E."/>
        </authorList>
    </citation>
    <scope>NUCLEOTIDE SEQUENCE [LARGE SCALE GENOMIC DNA]</scope>
</reference>
<proteinExistence type="predicted"/>
<evidence type="ECO:0000256" key="1">
    <source>
        <dbReference type="SAM" id="Phobius"/>
    </source>
</evidence>
<sequence>MLMAIIVPHRRGIASAVQILISHAFGDASGPWIVGAISDSVRGEDKTPEAHFHSLVIAFYLPNVLLFLSGVGFLLAAYTLPKDLKLAEDWRINRRGTDGSAQLTGVTQTGKRKFLTIIIIVNFFKNRGFVLSGSFIWDNFYM</sequence>
<dbReference type="InterPro" id="IPR036259">
    <property type="entry name" value="MFS_trans_sf"/>
</dbReference>
<dbReference type="EMBL" id="CAJEWN010001266">
    <property type="protein sequence ID" value="CAD2195990.1"/>
    <property type="molecule type" value="Genomic_DNA"/>
</dbReference>
<dbReference type="Proteomes" id="UP000580250">
    <property type="component" value="Unassembled WGS sequence"/>
</dbReference>
<feature type="transmembrane region" description="Helical" evidence="1">
    <location>
        <begin position="114"/>
        <end position="137"/>
    </location>
</feature>
<protein>
    <submittedName>
        <fullName evidence="2">Uncharacterized protein</fullName>
    </submittedName>
</protein>
<dbReference type="SUPFAM" id="SSF103473">
    <property type="entry name" value="MFS general substrate transporter"/>
    <property type="match status" value="1"/>
</dbReference>
<dbReference type="AlphaFoldDB" id="A0A6V7X9H5"/>
<keyword evidence="1" id="KW-0472">Membrane</keyword>
<evidence type="ECO:0000313" key="2">
    <source>
        <dbReference type="EMBL" id="CAD2195990.1"/>
    </source>
</evidence>
<keyword evidence="1" id="KW-1133">Transmembrane helix</keyword>